<proteinExistence type="predicted"/>
<comment type="caution">
    <text evidence="1">The sequence shown here is derived from an EMBL/GenBank/DDBJ whole genome shotgun (WGS) entry which is preliminary data.</text>
</comment>
<organism evidence="1 2">
    <name type="scientific">Thelephora ganbajun</name>
    <name type="common">Ganba fungus</name>
    <dbReference type="NCBI Taxonomy" id="370292"/>
    <lineage>
        <taxon>Eukaryota</taxon>
        <taxon>Fungi</taxon>
        <taxon>Dikarya</taxon>
        <taxon>Basidiomycota</taxon>
        <taxon>Agaricomycotina</taxon>
        <taxon>Agaricomycetes</taxon>
        <taxon>Thelephorales</taxon>
        <taxon>Thelephoraceae</taxon>
        <taxon>Thelephora</taxon>
    </lineage>
</organism>
<keyword evidence="1" id="KW-0378">Hydrolase</keyword>
<protein>
    <submittedName>
        <fullName evidence="1">Glycoside hydrolase family 16 protein</fullName>
    </submittedName>
</protein>
<name>A0ACB6ZJZ0_THEGA</name>
<evidence type="ECO:0000313" key="1">
    <source>
        <dbReference type="EMBL" id="KAF9649986.1"/>
    </source>
</evidence>
<evidence type="ECO:0000313" key="2">
    <source>
        <dbReference type="Proteomes" id="UP000886501"/>
    </source>
</evidence>
<sequence>MQLLTLILIALLPVASLARSHHHLSRQHHGSKRHNVARDTQYKLQTKHQGQNFFDDWYFYTEDDPTHGNVKYESRENSQDLAYVQDDGTTVLKVDNKGYVPPGGKRRSVRITSKETYNGGLFIADFWHLASGPTLWPAFWTVGGHWPDQGEIDIIEYVNTGKVNQYTLHTGTGGECKLDPNAGARYRNKDGSQPKSYLGNTLGLQCKSSNGNNAGCAVDDSDGSVGSPFNMAGGGVFAMLWDETQISFWRFERNHIPQDIQDGNPDPETWGIPVAYWSDKGCDIANAFRDHSIIINISICGDWAGAAYDNDHQPGSCSDAVANATNYDFAQIKINHISIYQKA</sequence>
<dbReference type="EMBL" id="MU117990">
    <property type="protein sequence ID" value="KAF9649986.1"/>
    <property type="molecule type" value="Genomic_DNA"/>
</dbReference>
<reference evidence="1" key="2">
    <citation type="journal article" date="2020" name="Nat. Commun.">
        <title>Large-scale genome sequencing of mycorrhizal fungi provides insights into the early evolution of symbiotic traits.</title>
        <authorList>
            <person name="Miyauchi S."/>
            <person name="Kiss E."/>
            <person name="Kuo A."/>
            <person name="Drula E."/>
            <person name="Kohler A."/>
            <person name="Sanchez-Garcia M."/>
            <person name="Morin E."/>
            <person name="Andreopoulos B."/>
            <person name="Barry K.W."/>
            <person name="Bonito G."/>
            <person name="Buee M."/>
            <person name="Carver A."/>
            <person name="Chen C."/>
            <person name="Cichocki N."/>
            <person name="Clum A."/>
            <person name="Culley D."/>
            <person name="Crous P.W."/>
            <person name="Fauchery L."/>
            <person name="Girlanda M."/>
            <person name="Hayes R.D."/>
            <person name="Keri Z."/>
            <person name="LaButti K."/>
            <person name="Lipzen A."/>
            <person name="Lombard V."/>
            <person name="Magnuson J."/>
            <person name="Maillard F."/>
            <person name="Murat C."/>
            <person name="Nolan M."/>
            <person name="Ohm R.A."/>
            <person name="Pangilinan J."/>
            <person name="Pereira M.F."/>
            <person name="Perotto S."/>
            <person name="Peter M."/>
            <person name="Pfister S."/>
            <person name="Riley R."/>
            <person name="Sitrit Y."/>
            <person name="Stielow J.B."/>
            <person name="Szollosi G."/>
            <person name="Zifcakova L."/>
            <person name="Stursova M."/>
            <person name="Spatafora J.W."/>
            <person name="Tedersoo L."/>
            <person name="Vaario L.M."/>
            <person name="Yamada A."/>
            <person name="Yan M."/>
            <person name="Wang P."/>
            <person name="Xu J."/>
            <person name="Bruns T."/>
            <person name="Baldrian P."/>
            <person name="Vilgalys R."/>
            <person name="Dunand C."/>
            <person name="Henrissat B."/>
            <person name="Grigoriev I.V."/>
            <person name="Hibbett D."/>
            <person name="Nagy L.G."/>
            <person name="Martin F.M."/>
        </authorList>
    </citation>
    <scope>NUCLEOTIDE SEQUENCE</scope>
    <source>
        <strain evidence="1">P2</strain>
    </source>
</reference>
<dbReference type="Proteomes" id="UP000886501">
    <property type="component" value="Unassembled WGS sequence"/>
</dbReference>
<accession>A0ACB6ZJZ0</accession>
<gene>
    <name evidence="1" type="ORF">BDM02DRAFT_3112775</name>
</gene>
<keyword evidence="2" id="KW-1185">Reference proteome</keyword>
<reference evidence="1" key="1">
    <citation type="submission" date="2019-10" db="EMBL/GenBank/DDBJ databases">
        <authorList>
            <consortium name="DOE Joint Genome Institute"/>
            <person name="Kuo A."/>
            <person name="Miyauchi S."/>
            <person name="Kiss E."/>
            <person name="Drula E."/>
            <person name="Kohler A."/>
            <person name="Sanchez-Garcia M."/>
            <person name="Andreopoulos B."/>
            <person name="Barry K.W."/>
            <person name="Bonito G."/>
            <person name="Buee M."/>
            <person name="Carver A."/>
            <person name="Chen C."/>
            <person name="Cichocki N."/>
            <person name="Clum A."/>
            <person name="Culley D."/>
            <person name="Crous P.W."/>
            <person name="Fauchery L."/>
            <person name="Girlanda M."/>
            <person name="Hayes R."/>
            <person name="Keri Z."/>
            <person name="Labutti K."/>
            <person name="Lipzen A."/>
            <person name="Lombard V."/>
            <person name="Magnuson J."/>
            <person name="Maillard F."/>
            <person name="Morin E."/>
            <person name="Murat C."/>
            <person name="Nolan M."/>
            <person name="Ohm R."/>
            <person name="Pangilinan J."/>
            <person name="Pereira M."/>
            <person name="Perotto S."/>
            <person name="Peter M."/>
            <person name="Riley R."/>
            <person name="Sitrit Y."/>
            <person name="Stielow B."/>
            <person name="Szollosi G."/>
            <person name="Zifcakova L."/>
            <person name="Stursova M."/>
            <person name="Spatafora J.W."/>
            <person name="Tedersoo L."/>
            <person name="Vaario L.-M."/>
            <person name="Yamada A."/>
            <person name="Yan M."/>
            <person name="Wang P."/>
            <person name="Xu J."/>
            <person name="Bruns T."/>
            <person name="Baldrian P."/>
            <person name="Vilgalys R."/>
            <person name="Henrissat B."/>
            <person name="Grigoriev I.V."/>
            <person name="Hibbett D."/>
            <person name="Nagy L.G."/>
            <person name="Martin F.M."/>
        </authorList>
    </citation>
    <scope>NUCLEOTIDE SEQUENCE</scope>
    <source>
        <strain evidence="1">P2</strain>
    </source>
</reference>